<keyword evidence="2" id="KW-1185">Reference proteome</keyword>
<evidence type="ECO:0000313" key="2">
    <source>
        <dbReference type="Proteomes" id="UP001569512"/>
    </source>
</evidence>
<dbReference type="EMBL" id="JBGMSU010000030">
    <property type="protein sequence ID" value="MFA0940789.1"/>
    <property type="molecule type" value="Genomic_DNA"/>
</dbReference>
<sequence>MNENQIEANVARHRAQPDVSPAVYFNQLCTALGADVVHKTKVYLDTCYWVVLREASLGKPRQREHSEMLELLRELVRSGRLICPVSDAAYVEAMQHADPETRLATAAVLDELSGGVCLRTERERVTMELKRFMDDPGGCGGTDPALAWVRPGMVLGVQVPTVPTLDGMFNRIFQKSSIDFMWGMTFKEMASNDLKGQFAETMASSASRINEKMAEYAPTIRSFQQAFTAEVSGSIKLFDDQAARLFLAERLETFSEDEVQQCKSSMQTMLFNVFRLRPKFMARRTPTLYVHAACHAAIRWDKSRRLNGHWLVDLHHACAATGLHDVMFTEGPLRVLMTSGNLKLDDEFNMPVIADADEALKYLRNLQSPSAEA</sequence>
<gene>
    <name evidence="1" type="ORF">ACDH53_25800</name>
</gene>
<protein>
    <recommendedName>
        <fullName evidence="3">PIN domain-containing protein</fullName>
    </recommendedName>
</protein>
<dbReference type="RefSeq" id="WP_371903834.1">
    <property type="nucleotide sequence ID" value="NZ_JBGMSS010000021.1"/>
</dbReference>
<comment type="caution">
    <text evidence="1">The sequence shown here is derived from an EMBL/GenBank/DDBJ whole genome shotgun (WGS) entry which is preliminary data.</text>
</comment>
<name>A0ABV4PL00_9PSED</name>
<proteinExistence type="predicted"/>
<accession>A0ABV4PL00</accession>
<evidence type="ECO:0008006" key="3">
    <source>
        <dbReference type="Google" id="ProtNLM"/>
    </source>
</evidence>
<dbReference type="Proteomes" id="UP001569512">
    <property type="component" value="Unassembled WGS sequence"/>
</dbReference>
<evidence type="ECO:0000313" key="1">
    <source>
        <dbReference type="EMBL" id="MFA0940789.1"/>
    </source>
</evidence>
<organism evidence="1 2">
    <name type="scientific">Pseudomonas tremae</name>
    <dbReference type="NCBI Taxonomy" id="200454"/>
    <lineage>
        <taxon>Bacteria</taxon>
        <taxon>Pseudomonadati</taxon>
        <taxon>Pseudomonadota</taxon>
        <taxon>Gammaproteobacteria</taxon>
        <taxon>Pseudomonadales</taxon>
        <taxon>Pseudomonadaceae</taxon>
        <taxon>Pseudomonas</taxon>
    </lineage>
</organism>
<reference evidence="1 2" key="1">
    <citation type="submission" date="2024-06" db="EMBL/GenBank/DDBJ databases">
        <title>Genome sequences for Pseudomonas syringae strains with characterized LPS.</title>
        <authorList>
            <person name="Baltrus D.A."/>
            <person name="Krings L."/>
        </authorList>
    </citation>
    <scope>NUCLEOTIDE SEQUENCE [LARGE SCALE GENOMIC DNA]</scope>
    <source>
        <strain evidence="1 2">NCPPB2708</strain>
    </source>
</reference>